<reference evidence="2 3" key="1">
    <citation type="submission" date="2019-08" db="EMBL/GenBank/DDBJ databases">
        <title>Deep-cultivation of Planctomycetes and their phenomic and genomic characterization uncovers novel biology.</title>
        <authorList>
            <person name="Wiegand S."/>
            <person name="Jogler M."/>
            <person name="Boedeker C."/>
            <person name="Pinto D."/>
            <person name="Vollmers J."/>
            <person name="Rivas-Marin E."/>
            <person name="Kohn T."/>
            <person name="Peeters S.H."/>
            <person name="Heuer A."/>
            <person name="Rast P."/>
            <person name="Oberbeckmann S."/>
            <person name="Bunk B."/>
            <person name="Jeske O."/>
            <person name="Meyerdierks A."/>
            <person name="Storesund J.E."/>
            <person name="Kallscheuer N."/>
            <person name="Luecker S."/>
            <person name="Lage O.M."/>
            <person name="Pohl T."/>
            <person name="Merkel B.J."/>
            <person name="Hornburger P."/>
            <person name="Mueller R.-W."/>
            <person name="Bruemmer F."/>
            <person name="Labrenz M."/>
            <person name="Spormann A.M."/>
            <person name="Op den Camp H."/>
            <person name="Overmann J."/>
            <person name="Amann R."/>
            <person name="Jetten M.S.M."/>
            <person name="Mascher T."/>
            <person name="Medema M.H."/>
            <person name="Devos D.P."/>
            <person name="Kaster A.-K."/>
            <person name="Ovreas L."/>
            <person name="Rohde M."/>
            <person name="Galperin M.Y."/>
            <person name="Jogler C."/>
        </authorList>
    </citation>
    <scope>NUCLEOTIDE SEQUENCE [LARGE SCALE GENOMIC DNA]</scope>
    <source>
        <strain evidence="2 3">Pr1d</strain>
    </source>
</reference>
<dbReference type="PROSITE" id="PS00028">
    <property type="entry name" value="ZINC_FINGER_C2H2_1"/>
    <property type="match status" value="1"/>
</dbReference>
<feature type="domain" description="C2H2-type" evidence="1">
    <location>
        <begin position="12"/>
        <end position="34"/>
    </location>
</feature>
<dbReference type="KEGG" id="bgok:Pr1d_31040"/>
<dbReference type="Gene3D" id="3.40.50.2300">
    <property type="match status" value="1"/>
</dbReference>
<dbReference type="AlphaFoldDB" id="A0A5B9QA90"/>
<evidence type="ECO:0000313" key="3">
    <source>
        <dbReference type="Proteomes" id="UP000323917"/>
    </source>
</evidence>
<protein>
    <recommendedName>
        <fullName evidence="1">C2H2-type domain-containing protein</fullName>
    </recommendedName>
</protein>
<gene>
    <name evidence="2" type="ORF">Pr1d_31040</name>
</gene>
<organism evidence="2 3">
    <name type="scientific">Bythopirellula goksoeyrii</name>
    <dbReference type="NCBI Taxonomy" id="1400387"/>
    <lineage>
        <taxon>Bacteria</taxon>
        <taxon>Pseudomonadati</taxon>
        <taxon>Planctomycetota</taxon>
        <taxon>Planctomycetia</taxon>
        <taxon>Pirellulales</taxon>
        <taxon>Lacipirellulaceae</taxon>
        <taxon>Bythopirellula</taxon>
    </lineage>
</organism>
<keyword evidence="3" id="KW-1185">Reference proteome</keyword>
<sequence>MILQNTHHVVDCPICGRPLELQSQLINHEIACGHCRGEFFVYETDDGLLSTANRDGTDLLGRVEQLLCATSGTSTLLGNRCCQEPSTSVSVPDNFGLAEDFYLSTLEAEETEAELLPTAVLVEPRDEVFARLATDMAEHGVRVVRAKSATEALKLCGKDTPVLVVANVDLPDQTGWLLAAKLRFVDRGTRIWLYQTESSGYDLGLVNFLNVDELLDYQGDLFSLSETIVELMSEWCEPNSESNDMRRMAAA</sequence>
<dbReference type="RefSeq" id="WP_148074261.1">
    <property type="nucleotide sequence ID" value="NZ_CP042913.1"/>
</dbReference>
<dbReference type="SUPFAM" id="SSF52172">
    <property type="entry name" value="CheY-like"/>
    <property type="match status" value="1"/>
</dbReference>
<evidence type="ECO:0000259" key="1">
    <source>
        <dbReference type="PROSITE" id="PS00028"/>
    </source>
</evidence>
<name>A0A5B9QA90_9BACT</name>
<dbReference type="InterPro" id="IPR013087">
    <property type="entry name" value="Znf_C2H2_type"/>
</dbReference>
<dbReference type="InterPro" id="IPR011006">
    <property type="entry name" value="CheY-like_superfamily"/>
</dbReference>
<accession>A0A5B9QA90</accession>
<dbReference type="Proteomes" id="UP000323917">
    <property type="component" value="Chromosome"/>
</dbReference>
<proteinExistence type="predicted"/>
<evidence type="ECO:0000313" key="2">
    <source>
        <dbReference type="EMBL" id="QEG35798.1"/>
    </source>
</evidence>
<dbReference type="EMBL" id="CP042913">
    <property type="protein sequence ID" value="QEG35798.1"/>
    <property type="molecule type" value="Genomic_DNA"/>
</dbReference>
<dbReference type="OrthoDB" id="279613at2"/>
<dbReference type="CDD" id="cd00156">
    <property type="entry name" value="REC"/>
    <property type="match status" value="1"/>
</dbReference>